<dbReference type="PANTHER" id="PTHR42879:SF2">
    <property type="entry name" value="3-OXOACYL-[ACYL-CARRIER-PROTEIN] REDUCTASE FABG"/>
    <property type="match status" value="1"/>
</dbReference>
<evidence type="ECO:0000256" key="2">
    <source>
        <dbReference type="ARBA" id="ARBA00023002"/>
    </source>
</evidence>
<dbReference type="PRINTS" id="PR00081">
    <property type="entry name" value="GDHRDH"/>
</dbReference>
<protein>
    <submittedName>
        <fullName evidence="3">Pyridoxal 4-dehydrogenase</fullName>
    </submittedName>
</protein>
<comment type="caution">
    <text evidence="3">The sequence shown here is derived from an EMBL/GenBank/DDBJ whole genome shotgun (WGS) entry which is preliminary data.</text>
</comment>
<organism evidence="3 4">
    <name type="scientific">Microbacterium saperdae</name>
    <dbReference type="NCBI Taxonomy" id="69368"/>
    <lineage>
        <taxon>Bacteria</taxon>
        <taxon>Bacillati</taxon>
        <taxon>Actinomycetota</taxon>
        <taxon>Actinomycetes</taxon>
        <taxon>Micrococcales</taxon>
        <taxon>Microbacteriaceae</taxon>
        <taxon>Microbacterium</taxon>
    </lineage>
</organism>
<dbReference type="OrthoDB" id="286404at2"/>
<dbReference type="EMBL" id="VFOX01000002">
    <property type="protein sequence ID" value="TQL81578.1"/>
    <property type="molecule type" value="Genomic_DNA"/>
</dbReference>
<dbReference type="SUPFAM" id="SSF51735">
    <property type="entry name" value="NAD(P)-binding Rossmann-fold domains"/>
    <property type="match status" value="1"/>
</dbReference>
<dbReference type="Pfam" id="PF13561">
    <property type="entry name" value="adh_short_C2"/>
    <property type="match status" value="1"/>
</dbReference>
<sequence length="244" mass="25106">MAEKEQRVAIVTGAAQGIGAAIAEELAADGVKVVVTDINATGATAVAERIGGVAKALDVSDPDAVAAVVSEVVDELGRIDILVNNAALVPLTAWEDITFAEWRRVMSVNLDGIYLITHAVTEVMGRAGYGRIVNIASNTFVAGTPNCAHYVATKGASIGLVRGLAGELGKNGITINAVAPGIIASEGVLNGPHVNGFDYVVPMQAFDRRGLPQDVAPAVAFLASEKAGWITGQTLVVDAGHTRN</sequence>
<dbReference type="FunFam" id="3.40.50.720:FF:000084">
    <property type="entry name" value="Short-chain dehydrogenase reductase"/>
    <property type="match status" value="1"/>
</dbReference>
<evidence type="ECO:0000313" key="4">
    <source>
        <dbReference type="Proteomes" id="UP000317209"/>
    </source>
</evidence>
<gene>
    <name evidence="3" type="ORF">FB560_3051</name>
</gene>
<dbReference type="InterPro" id="IPR020904">
    <property type="entry name" value="Sc_DH/Rdtase_CS"/>
</dbReference>
<dbReference type="InterPro" id="IPR050259">
    <property type="entry name" value="SDR"/>
</dbReference>
<accession>A0A543B9S4</accession>
<reference evidence="3 4" key="1">
    <citation type="submission" date="2019-06" db="EMBL/GenBank/DDBJ databases">
        <title>Sequencing the genomes of 1000 actinobacteria strains.</title>
        <authorList>
            <person name="Klenk H.-P."/>
        </authorList>
    </citation>
    <scope>NUCLEOTIDE SEQUENCE [LARGE SCALE GENOMIC DNA]</scope>
    <source>
        <strain evidence="3 4">DSM 20169</strain>
    </source>
</reference>
<proteinExistence type="inferred from homology"/>
<dbReference type="Gene3D" id="3.40.50.720">
    <property type="entry name" value="NAD(P)-binding Rossmann-like Domain"/>
    <property type="match status" value="1"/>
</dbReference>
<comment type="similarity">
    <text evidence="1">Belongs to the short-chain dehydrogenases/reductases (SDR) family.</text>
</comment>
<evidence type="ECO:0000313" key="3">
    <source>
        <dbReference type="EMBL" id="TQL81578.1"/>
    </source>
</evidence>
<dbReference type="GO" id="GO:0032787">
    <property type="term" value="P:monocarboxylic acid metabolic process"/>
    <property type="evidence" value="ECO:0007669"/>
    <property type="project" value="UniProtKB-ARBA"/>
</dbReference>
<dbReference type="PANTHER" id="PTHR42879">
    <property type="entry name" value="3-OXOACYL-(ACYL-CARRIER-PROTEIN) REDUCTASE"/>
    <property type="match status" value="1"/>
</dbReference>
<dbReference type="PRINTS" id="PR00080">
    <property type="entry name" value="SDRFAMILY"/>
</dbReference>
<evidence type="ECO:0000256" key="1">
    <source>
        <dbReference type="ARBA" id="ARBA00006484"/>
    </source>
</evidence>
<dbReference type="Proteomes" id="UP000317209">
    <property type="component" value="Unassembled WGS sequence"/>
</dbReference>
<keyword evidence="4" id="KW-1185">Reference proteome</keyword>
<dbReference type="AlphaFoldDB" id="A0A543B9S4"/>
<dbReference type="RefSeq" id="WP_141873361.1">
    <property type="nucleotide sequence ID" value="NZ_VFOX01000002.1"/>
</dbReference>
<dbReference type="PROSITE" id="PS00061">
    <property type="entry name" value="ADH_SHORT"/>
    <property type="match status" value="1"/>
</dbReference>
<keyword evidence="2" id="KW-0560">Oxidoreductase</keyword>
<name>A0A543B9S4_9MICO</name>
<dbReference type="GO" id="GO:0016491">
    <property type="term" value="F:oxidoreductase activity"/>
    <property type="evidence" value="ECO:0007669"/>
    <property type="project" value="UniProtKB-KW"/>
</dbReference>
<dbReference type="InterPro" id="IPR036291">
    <property type="entry name" value="NAD(P)-bd_dom_sf"/>
</dbReference>
<dbReference type="InterPro" id="IPR002347">
    <property type="entry name" value="SDR_fam"/>
</dbReference>